<reference evidence="2" key="1">
    <citation type="journal article" date="2014" name="Nat. Genet.">
        <title>Genome and transcriptome of the porcine whipworm Trichuris suis.</title>
        <authorList>
            <person name="Jex A.R."/>
            <person name="Nejsum P."/>
            <person name="Schwarz E.M."/>
            <person name="Hu L."/>
            <person name="Young N.D."/>
            <person name="Hall R.S."/>
            <person name="Korhonen P.K."/>
            <person name="Liao S."/>
            <person name="Thamsborg S."/>
            <person name="Xia J."/>
            <person name="Xu P."/>
            <person name="Wang S."/>
            <person name="Scheerlinck J.P."/>
            <person name="Hofmann A."/>
            <person name="Sternberg P.W."/>
            <person name="Wang J."/>
            <person name="Gasser R.B."/>
        </authorList>
    </citation>
    <scope>NUCLEOTIDE SEQUENCE [LARGE SCALE GENOMIC DNA]</scope>
    <source>
        <strain evidence="2">DCEP-RM93F</strain>
    </source>
</reference>
<protein>
    <submittedName>
        <fullName evidence="2">Uncharacterized protein</fullName>
    </submittedName>
</protein>
<feature type="region of interest" description="Disordered" evidence="1">
    <location>
        <begin position="1"/>
        <end position="47"/>
    </location>
</feature>
<name>A0A085NBQ6_9BILA</name>
<dbReference type="Proteomes" id="UP000030758">
    <property type="component" value="Unassembled WGS sequence"/>
</dbReference>
<evidence type="ECO:0000256" key="1">
    <source>
        <dbReference type="SAM" id="MobiDB-lite"/>
    </source>
</evidence>
<organism evidence="2">
    <name type="scientific">Trichuris suis</name>
    <name type="common">pig whipworm</name>
    <dbReference type="NCBI Taxonomy" id="68888"/>
    <lineage>
        <taxon>Eukaryota</taxon>
        <taxon>Metazoa</taxon>
        <taxon>Ecdysozoa</taxon>
        <taxon>Nematoda</taxon>
        <taxon>Enoplea</taxon>
        <taxon>Dorylaimia</taxon>
        <taxon>Trichinellida</taxon>
        <taxon>Trichuridae</taxon>
        <taxon>Trichuris</taxon>
    </lineage>
</organism>
<dbReference type="AlphaFoldDB" id="A0A085NBQ6"/>
<dbReference type="EMBL" id="KL367519">
    <property type="protein sequence ID" value="KFD66902.1"/>
    <property type="molecule type" value="Genomic_DNA"/>
</dbReference>
<gene>
    <name evidence="2" type="ORF">M514_20768</name>
</gene>
<evidence type="ECO:0000313" key="2">
    <source>
        <dbReference type="EMBL" id="KFD66902.1"/>
    </source>
</evidence>
<feature type="compositionally biased region" description="Polar residues" evidence="1">
    <location>
        <begin position="14"/>
        <end position="39"/>
    </location>
</feature>
<accession>A0A085NBQ6</accession>
<sequence>MGTLNSVIARRLSQRSPGPITQSGKTDSSRTGRNATWPFSTFLHGKL</sequence>
<proteinExistence type="predicted"/>